<evidence type="ECO:0000256" key="5">
    <source>
        <dbReference type="ARBA" id="ARBA00023237"/>
    </source>
</evidence>
<organism evidence="9 10">
    <name type="scientific">Polaribacter reichenbachii</name>
    <dbReference type="NCBI Taxonomy" id="996801"/>
    <lineage>
        <taxon>Bacteria</taxon>
        <taxon>Pseudomonadati</taxon>
        <taxon>Bacteroidota</taxon>
        <taxon>Flavobacteriia</taxon>
        <taxon>Flavobacteriales</taxon>
        <taxon>Flavobacteriaceae</taxon>
    </lineage>
</organism>
<dbReference type="PROSITE" id="PS51257">
    <property type="entry name" value="PROKAR_LIPOPROTEIN"/>
    <property type="match status" value="1"/>
</dbReference>
<dbReference type="SUPFAM" id="SSF48452">
    <property type="entry name" value="TPR-like"/>
    <property type="match status" value="1"/>
</dbReference>
<feature type="chain" id="PRO_5008615670" evidence="6">
    <location>
        <begin position="25"/>
        <end position="518"/>
    </location>
</feature>
<evidence type="ECO:0000259" key="7">
    <source>
        <dbReference type="Pfam" id="PF07980"/>
    </source>
</evidence>
<keyword evidence="10" id="KW-1185">Reference proteome</keyword>
<dbReference type="AlphaFoldDB" id="A0A1B8TUX9"/>
<keyword evidence="4" id="KW-0472">Membrane</keyword>
<feature type="signal peptide" evidence="6">
    <location>
        <begin position="1"/>
        <end position="24"/>
    </location>
</feature>
<dbReference type="InterPro" id="IPR033985">
    <property type="entry name" value="SusD-like_N"/>
</dbReference>
<comment type="caution">
    <text evidence="9">The sequence shown here is derived from an EMBL/GenBank/DDBJ whole genome shotgun (WGS) entry which is preliminary data.</text>
</comment>
<dbReference type="OrthoDB" id="5694214at2"/>
<feature type="domain" description="RagB/SusD" evidence="7">
    <location>
        <begin position="357"/>
        <end position="518"/>
    </location>
</feature>
<reference evidence="10" key="1">
    <citation type="submission" date="2016-02" db="EMBL/GenBank/DDBJ databases">
        <title>Paenibacillus sp. LPB0068, isolated from Crassostrea gigas.</title>
        <authorList>
            <person name="Shin S.-K."/>
            <person name="Yi H."/>
        </authorList>
    </citation>
    <scope>NUCLEOTIDE SEQUENCE [LARGE SCALE GENOMIC DNA]</scope>
    <source>
        <strain evidence="10">KCTC 23969</strain>
    </source>
</reference>
<dbReference type="KEGG" id="prn:BW723_03905"/>
<evidence type="ECO:0000256" key="1">
    <source>
        <dbReference type="ARBA" id="ARBA00004442"/>
    </source>
</evidence>
<evidence type="ECO:0000313" key="9">
    <source>
        <dbReference type="EMBL" id="OBY63491.1"/>
    </source>
</evidence>
<protein>
    <submittedName>
        <fullName evidence="9">Carbohydrate-binding protein SusD</fullName>
    </submittedName>
</protein>
<feature type="domain" description="SusD-like N-terminal" evidence="8">
    <location>
        <begin position="100"/>
        <end position="231"/>
    </location>
</feature>
<dbReference type="Pfam" id="PF07980">
    <property type="entry name" value="SusD_RagB"/>
    <property type="match status" value="1"/>
</dbReference>
<evidence type="ECO:0000259" key="8">
    <source>
        <dbReference type="Pfam" id="PF14322"/>
    </source>
</evidence>
<keyword evidence="5" id="KW-0998">Cell outer membrane</keyword>
<dbReference type="STRING" id="996801.BW723_03905"/>
<dbReference type="RefSeq" id="WP_068362011.1">
    <property type="nucleotide sequence ID" value="NZ_CP019337.1"/>
</dbReference>
<comment type="subcellular location">
    <subcellularLocation>
        <location evidence="1">Cell outer membrane</location>
    </subcellularLocation>
</comment>
<evidence type="ECO:0000256" key="4">
    <source>
        <dbReference type="ARBA" id="ARBA00023136"/>
    </source>
</evidence>
<comment type="similarity">
    <text evidence="2">Belongs to the SusD family.</text>
</comment>
<evidence type="ECO:0000256" key="6">
    <source>
        <dbReference type="SAM" id="SignalP"/>
    </source>
</evidence>
<dbReference type="InterPro" id="IPR011990">
    <property type="entry name" value="TPR-like_helical_dom_sf"/>
</dbReference>
<evidence type="ECO:0000256" key="3">
    <source>
        <dbReference type="ARBA" id="ARBA00022729"/>
    </source>
</evidence>
<accession>A0A1B8TUX9</accession>
<dbReference type="GO" id="GO:0009279">
    <property type="term" value="C:cell outer membrane"/>
    <property type="evidence" value="ECO:0007669"/>
    <property type="project" value="UniProtKB-SubCell"/>
</dbReference>
<dbReference type="CDD" id="cd08977">
    <property type="entry name" value="SusD"/>
    <property type="match status" value="1"/>
</dbReference>
<sequence>MIKIKTNFKTIFLLLVTFSLVTSCSDVILKENPSTFVDPDALLVDKAGAEIYLVGAYDAIHNLLGSGGSGVEPFAIHWGTIATDEVVVPGWGGAGRKEMYLQQVSPSMGSISSMWRQLYKAVNIANSVVDRVGAMTPDQIETEDKEYIVAQAKWIRAATYFALVNAFENVPLITNETIDLNNLEVSQASPAEVYDFIVQNLIEAEAHLPSEQGGGRVTKGAANALLGKVYLQMTGFPLNQTDKFSLAEKALNKVITSGVYDLLPNYAEVFDLEHEQSVEMIISFSMEGPGLSEGGNLSTFYGPNGSVNEGGGWGTCYINHEFRKDYETDDLRLRNNIAVHNANDVSPEEAVEIDPSTWPATEGAWRAWKWHAEKPNSYANDTPFDNPYIRYADVLLLYAEALNGQGKLTQSVLDMTVNRLRGRARAVDGAVADMVLGSQQENADELLAERRRELCFEGWRRFDLVRYGKYKETILNINEAGWWNAGNPGVNYEDHEIRWPIPDSEMQLNPNLVQNPGY</sequence>
<evidence type="ECO:0000256" key="2">
    <source>
        <dbReference type="ARBA" id="ARBA00006275"/>
    </source>
</evidence>
<dbReference type="InterPro" id="IPR012944">
    <property type="entry name" value="SusD_RagB_dom"/>
</dbReference>
<dbReference type="Pfam" id="PF14322">
    <property type="entry name" value="SusD-like_3"/>
    <property type="match status" value="1"/>
</dbReference>
<proteinExistence type="inferred from homology"/>
<dbReference type="Proteomes" id="UP000092612">
    <property type="component" value="Unassembled WGS sequence"/>
</dbReference>
<evidence type="ECO:0000313" key="10">
    <source>
        <dbReference type="Proteomes" id="UP000092612"/>
    </source>
</evidence>
<gene>
    <name evidence="9" type="ORF">LPB301_11800</name>
</gene>
<name>A0A1B8TUX9_9FLAO</name>
<keyword evidence="3 6" id="KW-0732">Signal</keyword>
<dbReference type="Gene3D" id="1.25.40.390">
    <property type="match status" value="1"/>
</dbReference>
<dbReference type="EMBL" id="LSFL01000035">
    <property type="protein sequence ID" value="OBY63491.1"/>
    <property type="molecule type" value="Genomic_DNA"/>
</dbReference>